<evidence type="ECO:0000256" key="1">
    <source>
        <dbReference type="SAM" id="Phobius"/>
    </source>
</evidence>
<dbReference type="Proteomes" id="UP000182124">
    <property type="component" value="Unassembled WGS sequence"/>
</dbReference>
<protein>
    <recommendedName>
        <fullName evidence="4">Uracil phosphoribosyltransferase</fullName>
    </recommendedName>
</protein>
<organism evidence="2 3">
    <name type="scientific">Flavobacterium saliperosum</name>
    <dbReference type="NCBI Taxonomy" id="329186"/>
    <lineage>
        <taxon>Bacteria</taxon>
        <taxon>Pseudomonadati</taxon>
        <taxon>Bacteroidota</taxon>
        <taxon>Flavobacteriia</taxon>
        <taxon>Flavobacteriales</taxon>
        <taxon>Flavobacteriaceae</taxon>
        <taxon>Flavobacterium</taxon>
    </lineage>
</organism>
<keyword evidence="1" id="KW-0472">Membrane</keyword>
<gene>
    <name evidence="2" type="ORF">SAMN02927925_02340</name>
</gene>
<dbReference type="STRING" id="329186.SAMN02927925_02340"/>
<feature type="transmembrane region" description="Helical" evidence="1">
    <location>
        <begin position="31"/>
        <end position="52"/>
    </location>
</feature>
<dbReference type="RefSeq" id="WP_023576198.1">
    <property type="nucleotide sequence ID" value="NZ_CBCSBQ010000010.1"/>
</dbReference>
<keyword evidence="1" id="KW-0812">Transmembrane</keyword>
<dbReference type="AlphaFoldDB" id="A0A1G4W3I6"/>
<evidence type="ECO:0008006" key="4">
    <source>
        <dbReference type="Google" id="ProtNLM"/>
    </source>
</evidence>
<dbReference type="eggNOG" id="ENOG50330VJ">
    <property type="taxonomic scope" value="Bacteria"/>
</dbReference>
<dbReference type="InterPro" id="IPR045922">
    <property type="entry name" value="DUF6341"/>
</dbReference>
<dbReference type="Pfam" id="PF19868">
    <property type="entry name" value="DUF6341"/>
    <property type="match status" value="1"/>
</dbReference>
<proteinExistence type="predicted"/>
<evidence type="ECO:0000313" key="3">
    <source>
        <dbReference type="Proteomes" id="UP000182124"/>
    </source>
</evidence>
<evidence type="ECO:0000313" key="2">
    <source>
        <dbReference type="EMBL" id="SCX16134.1"/>
    </source>
</evidence>
<keyword evidence="1" id="KW-1133">Transmembrane helix</keyword>
<dbReference type="EMBL" id="FMTY01000006">
    <property type="protein sequence ID" value="SCX16134.1"/>
    <property type="molecule type" value="Genomic_DNA"/>
</dbReference>
<reference evidence="2 3" key="1">
    <citation type="submission" date="2016-10" db="EMBL/GenBank/DDBJ databases">
        <authorList>
            <person name="de Groot N.N."/>
        </authorList>
    </citation>
    <scope>NUCLEOTIDE SEQUENCE [LARGE SCALE GENOMIC DNA]</scope>
    <source>
        <strain evidence="2 3">CGMCC 1.3801</strain>
    </source>
</reference>
<name>A0A1G4W3I6_9FLAO</name>
<accession>A0A1G4W3I6</accession>
<sequence length="76" mass="9248">MKAFFEGIAYLFEEILFAPMDWMREMELTNWWTANTINWIFIIICCAANWYWIKQLKLFKDKGEDEQDTTAHSFLK</sequence>